<feature type="domain" description="N-acetyltransferase" evidence="3">
    <location>
        <begin position="3"/>
        <end position="144"/>
    </location>
</feature>
<dbReference type="AlphaFoldDB" id="A0A2A5AL03"/>
<evidence type="ECO:0000256" key="1">
    <source>
        <dbReference type="ARBA" id="ARBA00022679"/>
    </source>
</evidence>
<evidence type="ECO:0000259" key="3">
    <source>
        <dbReference type="PROSITE" id="PS51186"/>
    </source>
</evidence>
<comment type="caution">
    <text evidence="4">The sequence shown here is derived from an EMBL/GenBank/DDBJ whole genome shotgun (WGS) entry which is preliminary data.</text>
</comment>
<dbReference type="PANTHER" id="PTHR43420">
    <property type="entry name" value="ACETYLTRANSFERASE"/>
    <property type="match status" value="1"/>
</dbReference>
<keyword evidence="1 4" id="KW-0808">Transferase</keyword>
<dbReference type="InterPro" id="IPR050680">
    <property type="entry name" value="YpeA/RimI_acetyltransf"/>
</dbReference>
<organism evidence="4 5">
    <name type="scientific">SAR86 cluster bacterium</name>
    <dbReference type="NCBI Taxonomy" id="2030880"/>
    <lineage>
        <taxon>Bacteria</taxon>
        <taxon>Pseudomonadati</taxon>
        <taxon>Pseudomonadota</taxon>
        <taxon>Gammaproteobacteria</taxon>
        <taxon>SAR86 cluster</taxon>
    </lineage>
</organism>
<dbReference type="GO" id="GO:0016747">
    <property type="term" value="F:acyltransferase activity, transferring groups other than amino-acyl groups"/>
    <property type="evidence" value="ECO:0007669"/>
    <property type="project" value="InterPro"/>
</dbReference>
<dbReference type="CDD" id="cd04301">
    <property type="entry name" value="NAT_SF"/>
    <property type="match status" value="1"/>
</dbReference>
<dbReference type="PROSITE" id="PS51186">
    <property type="entry name" value="GNAT"/>
    <property type="match status" value="1"/>
</dbReference>
<protein>
    <submittedName>
        <fullName evidence="4">GNAT family N-acetyltransferase</fullName>
    </submittedName>
</protein>
<dbReference type="EMBL" id="NVVJ01000085">
    <property type="protein sequence ID" value="PCJ19919.1"/>
    <property type="molecule type" value="Genomic_DNA"/>
</dbReference>
<evidence type="ECO:0000256" key="2">
    <source>
        <dbReference type="ARBA" id="ARBA00023315"/>
    </source>
</evidence>
<dbReference type="InterPro" id="IPR000182">
    <property type="entry name" value="GNAT_dom"/>
</dbReference>
<keyword evidence="2" id="KW-0012">Acyltransferase</keyword>
<accession>A0A2A5AL03</accession>
<dbReference type="PANTHER" id="PTHR43420:SF51">
    <property type="entry name" value="PEPTIDYL-LYSINE N-ACETYLTRANSFERASE YIAC"/>
    <property type="match status" value="1"/>
</dbReference>
<reference evidence="5" key="1">
    <citation type="submission" date="2017-08" db="EMBL/GenBank/DDBJ databases">
        <title>A dynamic microbial community with high functional redundancy inhabits the cold, oxic subseafloor aquifer.</title>
        <authorList>
            <person name="Tully B.J."/>
            <person name="Wheat C.G."/>
            <person name="Glazer B.T."/>
            <person name="Huber J.A."/>
        </authorList>
    </citation>
    <scope>NUCLEOTIDE SEQUENCE [LARGE SCALE GENOMIC DNA]</scope>
</reference>
<dbReference type="Gene3D" id="3.40.630.30">
    <property type="match status" value="1"/>
</dbReference>
<dbReference type="Pfam" id="PF13508">
    <property type="entry name" value="Acetyltransf_7"/>
    <property type="match status" value="1"/>
</dbReference>
<name>A0A2A5AL03_9GAMM</name>
<dbReference type="Proteomes" id="UP000218327">
    <property type="component" value="Unassembled WGS sequence"/>
</dbReference>
<gene>
    <name evidence="4" type="ORF">COA96_16105</name>
</gene>
<dbReference type="InterPro" id="IPR016181">
    <property type="entry name" value="Acyl_CoA_acyltransferase"/>
</dbReference>
<proteinExistence type="predicted"/>
<evidence type="ECO:0000313" key="5">
    <source>
        <dbReference type="Proteomes" id="UP000218327"/>
    </source>
</evidence>
<evidence type="ECO:0000313" key="4">
    <source>
        <dbReference type="EMBL" id="PCJ19919.1"/>
    </source>
</evidence>
<dbReference type="SUPFAM" id="SSF55729">
    <property type="entry name" value="Acyl-CoA N-acyltransferases (Nat)"/>
    <property type="match status" value="1"/>
</dbReference>
<sequence length="150" mass="17469">MDYYIKSATETDIDFLLSLRISTMEVYLAEMGIPIDQEFHLDRIRYKFESARIIVVDSQRIGLLKYFANEENYELIQMQISPQWQNRGYGAKLIEVVLKEARKADKPVILSVLKSNPAKGLYTRLGFCVIAETEQEFKMKLEPNNQPNNQ</sequence>